<dbReference type="GO" id="GO:0009307">
    <property type="term" value="P:DNA restriction-modification system"/>
    <property type="evidence" value="ECO:0007669"/>
    <property type="project" value="UniProtKB-KW"/>
</dbReference>
<feature type="domain" description="Type I restriction modification DNA specificity" evidence="4">
    <location>
        <begin position="6"/>
        <end position="163"/>
    </location>
</feature>
<evidence type="ECO:0000259" key="4">
    <source>
        <dbReference type="Pfam" id="PF01420"/>
    </source>
</evidence>
<dbReference type="SUPFAM" id="SSF116734">
    <property type="entry name" value="DNA methylase specificity domain"/>
    <property type="match status" value="2"/>
</dbReference>
<dbReference type="GO" id="GO:0009035">
    <property type="term" value="F:type I site-specific deoxyribonuclease activity"/>
    <property type="evidence" value="ECO:0007669"/>
    <property type="project" value="UniProtKB-EC"/>
</dbReference>
<dbReference type="CDD" id="cd17260">
    <property type="entry name" value="RMtype1_S_EcoEI-TRD1-CR1_like"/>
    <property type="match status" value="1"/>
</dbReference>
<dbReference type="Proteomes" id="UP000070188">
    <property type="component" value="Unassembled WGS sequence"/>
</dbReference>
<dbReference type="CDD" id="cd16961">
    <property type="entry name" value="RMtype1_S_TRD-CR_like"/>
    <property type="match status" value="1"/>
</dbReference>
<protein>
    <submittedName>
        <fullName evidence="5">Type I restriction-modification system</fullName>
        <ecNumber evidence="5">3.1.21.3</ecNumber>
    </submittedName>
</protein>
<dbReference type="InterPro" id="IPR044946">
    <property type="entry name" value="Restrct_endonuc_typeI_TRD_sf"/>
</dbReference>
<sequence>MKTREYRIGDVMELVRRPVTVDPAKTYTEIGIRSFGKGIFHKPPISGAELGNKRVFEIHPGELIFNTVFAWEGAVAVSGEEETGTIGSHRFMTYQVDPDIADVRYLYYFFHSEAGLPAVRAASPGSAGRNKTLGIKLFAEQKISLPSIEEQRRVAAKLDRAFSSLERIPSARRDVNAESTLDALEEKLVCDLVYSGWKWRRLSEVAEINPRRRPVRDEEKVLFVPMAAVDALSGKIVSSATRSAYEVTKGYTQFRRGDVIFARITPCMQNGKSAIVETPPGVEFGYGSTEFHVIRPSGLPSARWIHFWIRRAEFRRQAMTSFTGTAGQQRVPASFLQSAQVLVAPSKDAEDEALARADALNNMRAKLRSAQARSLELRKALGPSLLNAAFTGQL</sequence>
<dbReference type="InterPro" id="IPR000055">
    <property type="entry name" value="Restrct_endonuc_typeI_TRD"/>
</dbReference>
<evidence type="ECO:0000256" key="1">
    <source>
        <dbReference type="ARBA" id="ARBA00010923"/>
    </source>
</evidence>
<dbReference type="RefSeq" id="WP_107247971.1">
    <property type="nucleotide sequence ID" value="NZ_JYIJ01000019.1"/>
</dbReference>
<dbReference type="EMBL" id="LAXD01000001">
    <property type="protein sequence ID" value="KWW98566.1"/>
    <property type="molecule type" value="Genomic_DNA"/>
</dbReference>
<dbReference type="Pfam" id="PF01420">
    <property type="entry name" value="Methylase_S"/>
    <property type="match status" value="1"/>
</dbReference>
<evidence type="ECO:0000256" key="2">
    <source>
        <dbReference type="ARBA" id="ARBA00022747"/>
    </source>
</evidence>
<dbReference type="STRING" id="1469144.LI90_193"/>
<keyword evidence="6" id="KW-1185">Reference proteome</keyword>
<reference evidence="6" key="1">
    <citation type="submission" date="2015-04" db="EMBL/GenBank/DDBJ databases">
        <title>Physiological reanalysis, assessment of diazotrophy, and genome sequences of multiple isolates of Streptomyces thermoautotrophicus.</title>
        <authorList>
            <person name="MacKellar D.C."/>
            <person name="Lieber L."/>
            <person name="Norman J."/>
            <person name="Bolger A."/>
            <person name="Tobin C."/>
            <person name="Murray J.W."/>
            <person name="Chang R."/>
            <person name="Ford T."/>
            <person name="Nguyen P.Q."/>
            <person name="Woodward J."/>
            <person name="Permingeat H."/>
            <person name="Joshi N.S."/>
            <person name="Silver P.A."/>
            <person name="Usadel B."/>
            <person name="Rutherford A.W."/>
            <person name="Friesen M."/>
            <person name="Prell J."/>
        </authorList>
    </citation>
    <scope>NUCLEOTIDE SEQUENCE [LARGE SCALE GENOMIC DNA]</scope>
    <source>
        <strain evidence="6">H1</strain>
    </source>
</reference>
<dbReference type="PANTHER" id="PTHR30408:SF13">
    <property type="entry name" value="TYPE I RESTRICTION ENZYME HINDI SPECIFICITY SUBUNIT"/>
    <property type="match status" value="1"/>
</dbReference>
<evidence type="ECO:0000256" key="3">
    <source>
        <dbReference type="ARBA" id="ARBA00023125"/>
    </source>
</evidence>
<dbReference type="AlphaFoldDB" id="A0A132ML64"/>
<dbReference type="Gene3D" id="3.90.220.20">
    <property type="entry name" value="DNA methylase specificity domains"/>
    <property type="match status" value="4"/>
</dbReference>
<dbReference type="GO" id="GO:0003677">
    <property type="term" value="F:DNA binding"/>
    <property type="evidence" value="ECO:0007669"/>
    <property type="project" value="UniProtKB-KW"/>
</dbReference>
<keyword evidence="2" id="KW-0680">Restriction system</keyword>
<organism evidence="5 6">
    <name type="scientific">Carbonactinospora thermoautotrophica</name>
    <dbReference type="NCBI Taxonomy" id="1469144"/>
    <lineage>
        <taxon>Bacteria</taxon>
        <taxon>Bacillati</taxon>
        <taxon>Actinomycetota</taxon>
        <taxon>Actinomycetes</taxon>
        <taxon>Kitasatosporales</taxon>
        <taxon>Carbonactinosporaceae</taxon>
        <taxon>Carbonactinospora</taxon>
    </lineage>
</organism>
<dbReference type="InterPro" id="IPR052021">
    <property type="entry name" value="Type-I_RS_S_subunit"/>
</dbReference>
<dbReference type="PATRIC" id="fig|1469144.10.peg.266"/>
<evidence type="ECO:0000313" key="5">
    <source>
        <dbReference type="EMBL" id="KWW98566.1"/>
    </source>
</evidence>
<keyword evidence="3" id="KW-0238">DNA-binding</keyword>
<comment type="similarity">
    <text evidence="1">Belongs to the type-I restriction system S methylase family.</text>
</comment>
<dbReference type="EC" id="3.1.21.3" evidence="5"/>
<dbReference type="OrthoDB" id="3197085at2"/>
<evidence type="ECO:0000313" key="6">
    <source>
        <dbReference type="Proteomes" id="UP000070188"/>
    </source>
</evidence>
<gene>
    <name evidence="5" type="ORF">LI90_193</name>
</gene>
<comment type="caution">
    <text evidence="5">The sequence shown here is derived from an EMBL/GenBank/DDBJ whole genome shotgun (WGS) entry which is preliminary data.</text>
</comment>
<dbReference type="PANTHER" id="PTHR30408">
    <property type="entry name" value="TYPE-1 RESTRICTION ENZYME ECOKI SPECIFICITY PROTEIN"/>
    <property type="match status" value="1"/>
</dbReference>
<keyword evidence="5" id="KW-0378">Hydrolase</keyword>
<accession>A0A132ML64</accession>
<proteinExistence type="inferred from homology"/>
<name>A0A132ML64_9ACTN</name>